<dbReference type="EMBL" id="FNWV01000011">
    <property type="protein sequence ID" value="SEH77278.1"/>
    <property type="molecule type" value="Genomic_DNA"/>
</dbReference>
<dbReference type="CDD" id="cd01081">
    <property type="entry name" value="Aldose_epim"/>
    <property type="match status" value="1"/>
</dbReference>
<evidence type="ECO:0000313" key="1">
    <source>
        <dbReference type="EMBL" id="SEH77278.1"/>
    </source>
</evidence>
<dbReference type="Gene3D" id="2.70.98.10">
    <property type="match status" value="1"/>
</dbReference>
<sequence length="337" mass="38577">MANTAELFEWKGTTCVKLSAGGYEAWVANEIGSNVIRLRDNANGLEFFRFSDDNTADTIKQSAEVWGLPTLYLPNRFADGVLKTSDAVYHLPVNEKAPYNNHIHGFIHRRKHEVVEYKADDNCAWVKTRYVYDEKDEFFQYLPVRFTAEYTFTLSAQGLEQNIRFINTDGEKVLPMSLASHTAISSPFVDGGKEEDIRLTVPIGKRCELNERCLPTEQLKAPTMHDLEYKNGVKKPVLQVVDNEMYFGEYIDIDGDKFHGVIAEDIASGKKLCYEVSEEYGFWIIWNDRGFNHYFCPEPMTAMIDAPNLSLPADVTGYREVKPGDTFETHERFFTKL</sequence>
<dbReference type="RefSeq" id="WP_074718118.1">
    <property type="nucleotide sequence ID" value="NZ_FNWV01000011.1"/>
</dbReference>
<dbReference type="InterPro" id="IPR014718">
    <property type="entry name" value="GH-type_carb-bd"/>
</dbReference>
<dbReference type="Proteomes" id="UP000183190">
    <property type="component" value="Unassembled WGS sequence"/>
</dbReference>
<organism evidence="1 2">
    <name type="scientific">Ruminococcus flavefaciens</name>
    <dbReference type="NCBI Taxonomy" id="1265"/>
    <lineage>
        <taxon>Bacteria</taxon>
        <taxon>Bacillati</taxon>
        <taxon>Bacillota</taxon>
        <taxon>Clostridia</taxon>
        <taxon>Eubacteriales</taxon>
        <taxon>Oscillospiraceae</taxon>
        <taxon>Ruminococcus</taxon>
    </lineage>
</organism>
<reference evidence="1 2" key="1">
    <citation type="submission" date="2016-10" db="EMBL/GenBank/DDBJ databases">
        <authorList>
            <person name="de Groot N.N."/>
        </authorList>
    </citation>
    <scope>NUCLEOTIDE SEQUENCE [LARGE SCALE GENOMIC DNA]</scope>
    <source>
        <strain evidence="1 2">YAD2003</strain>
    </source>
</reference>
<dbReference type="AlphaFoldDB" id="A0A1H6KWG5"/>
<dbReference type="InterPro" id="IPR011013">
    <property type="entry name" value="Gal_mutarotase_sf_dom"/>
</dbReference>
<dbReference type="InterPro" id="IPR008183">
    <property type="entry name" value="Aldose_1/G6P_1-epimerase"/>
</dbReference>
<protein>
    <submittedName>
        <fullName evidence="1">Aldose 1-epimerase</fullName>
    </submittedName>
</protein>
<dbReference type="GO" id="GO:0016853">
    <property type="term" value="F:isomerase activity"/>
    <property type="evidence" value="ECO:0007669"/>
    <property type="project" value="InterPro"/>
</dbReference>
<proteinExistence type="predicted"/>
<name>A0A1H6KWG5_RUMFL</name>
<accession>A0A1H6KWG5</accession>
<dbReference type="OrthoDB" id="9795355at2"/>
<dbReference type="GO" id="GO:0030246">
    <property type="term" value="F:carbohydrate binding"/>
    <property type="evidence" value="ECO:0007669"/>
    <property type="project" value="InterPro"/>
</dbReference>
<dbReference type="SUPFAM" id="SSF74650">
    <property type="entry name" value="Galactose mutarotase-like"/>
    <property type="match status" value="1"/>
</dbReference>
<dbReference type="Pfam" id="PF01263">
    <property type="entry name" value="Aldose_epim"/>
    <property type="match status" value="1"/>
</dbReference>
<dbReference type="GO" id="GO:0005975">
    <property type="term" value="P:carbohydrate metabolic process"/>
    <property type="evidence" value="ECO:0007669"/>
    <property type="project" value="InterPro"/>
</dbReference>
<gene>
    <name evidence="1" type="ORF">SAMN02910265_02604</name>
</gene>
<evidence type="ECO:0000313" key="2">
    <source>
        <dbReference type="Proteomes" id="UP000183190"/>
    </source>
</evidence>